<protein>
    <submittedName>
        <fullName evidence="2">MOSC N-terminal beta barrel domain-containing protein</fullName>
    </submittedName>
</protein>
<dbReference type="InterPro" id="IPR005302">
    <property type="entry name" value="MoCF_Sase_C"/>
</dbReference>
<dbReference type="GO" id="GO:0030170">
    <property type="term" value="F:pyridoxal phosphate binding"/>
    <property type="evidence" value="ECO:0007669"/>
    <property type="project" value="InterPro"/>
</dbReference>
<feature type="domain" description="MOSC" evidence="1">
    <location>
        <begin position="149"/>
        <end position="297"/>
    </location>
</feature>
<dbReference type="GO" id="GO:0030151">
    <property type="term" value="F:molybdenum ion binding"/>
    <property type="evidence" value="ECO:0007669"/>
    <property type="project" value="InterPro"/>
</dbReference>
<dbReference type="InterPro" id="IPR011037">
    <property type="entry name" value="Pyrv_Knase-like_insert_dom_sf"/>
</dbReference>
<dbReference type="PROSITE" id="PS51340">
    <property type="entry name" value="MOSC"/>
    <property type="match status" value="1"/>
</dbReference>
<dbReference type="SUPFAM" id="SSF141673">
    <property type="entry name" value="MOSC N-terminal domain-like"/>
    <property type="match status" value="1"/>
</dbReference>
<accession>A0AAU7KED5</accession>
<dbReference type="InterPro" id="IPR005303">
    <property type="entry name" value="MOCOS_middle"/>
</dbReference>
<name>A0AAU7KED5_9GAMM</name>
<dbReference type="RefSeq" id="WP_348826819.1">
    <property type="nucleotide sequence ID" value="NZ_CP098827.1"/>
</dbReference>
<reference evidence="2" key="1">
    <citation type="submission" date="2022-06" db="EMBL/GenBank/DDBJ databases">
        <title>A novel DMS-producing enzyme.</title>
        <authorList>
            <person name="Zhang Y."/>
        </authorList>
    </citation>
    <scope>NUCLEOTIDE SEQUENCE</scope>
    <source>
        <strain evidence="2">RT37</strain>
    </source>
</reference>
<dbReference type="EMBL" id="CP098827">
    <property type="protein sequence ID" value="XBO69802.1"/>
    <property type="molecule type" value="Genomic_DNA"/>
</dbReference>
<dbReference type="PANTHER" id="PTHR14237:SF19">
    <property type="entry name" value="MITOCHONDRIAL AMIDOXIME REDUCING COMPONENT 1"/>
    <property type="match status" value="1"/>
</dbReference>
<dbReference type="GO" id="GO:0003824">
    <property type="term" value="F:catalytic activity"/>
    <property type="evidence" value="ECO:0007669"/>
    <property type="project" value="InterPro"/>
</dbReference>
<organism evidence="2">
    <name type="scientific">Halomonas sp. RT37</name>
    <dbReference type="NCBI Taxonomy" id="2950872"/>
    <lineage>
        <taxon>Bacteria</taxon>
        <taxon>Pseudomonadati</taxon>
        <taxon>Pseudomonadota</taxon>
        <taxon>Gammaproteobacteria</taxon>
        <taxon>Oceanospirillales</taxon>
        <taxon>Halomonadaceae</taxon>
        <taxon>Halomonas</taxon>
    </lineage>
</organism>
<dbReference type="AlphaFoldDB" id="A0AAU7KED5"/>
<gene>
    <name evidence="2" type="ORF">NFG58_14355</name>
</gene>
<dbReference type="Pfam" id="PF03473">
    <property type="entry name" value="MOSC"/>
    <property type="match status" value="1"/>
</dbReference>
<dbReference type="Pfam" id="PF03476">
    <property type="entry name" value="MOSC_N"/>
    <property type="match status" value="1"/>
</dbReference>
<evidence type="ECO:0000313" key="2">
    <source>
        <dbReference type="EMBL" id="XBO69802.1"/>
    </source>
</evidence>
<proteinExistence type="predicted"/>
<sequence length="298" mass="32904">MKLSTLACYPVKSLRGIALSRAELTERGLAFDRRWMLVDDDGRFVTQREIPALATIGVELSSDTLRLVHERMAPLVLSLDEPKAAVRRVRVWQSECQALDEGDGAANWLAEALAKSLPEPLPKSLPEPRGEAGRFRRLRLVRLPHEQRRWVETEFLPPAERGVVHTAFADGYPLLIASEASLAALNERLEAKGEAPVPMERFRPNLVVSGGDPFAERDWASLAGPGYRLGLRKPCKRCKIITLDQRSGEAPSAKEPLKTLVEMDTQPGWKGAFFGQNAVVEQGVGAILRVGDVLESLS</sequence>
<dbReference type="SUPFAM" id="SSF50800">
    <property type="entry name" value="PK beta-barrel domain-like"/>
    <property type="match status" value="1"/>
</dbReference>
<dbReference type="PANTHER" id="PTHR14237">
    <property type="entry name" value="MOLYBDOPTERIN COFACTOR SULFURASE MOSC"/>
    <property type="match status" value="1"/>
</dbReference>
<evidence type="ECO:0000259" key="1">
    <source>
        <dbReference type="PROSITE" id="PS51340"/>
    </source>
</evidence>